<dbReference type="RefSeq" id="WP_093184037.1">
    <property type="nucleotide sequence ID" value="NZ_FMYH01000005.1"/>
</dbReference>
<feature type="compositionally biased region" description="Low complexity" evidence="1">
    <location>
        <begin position="37"/>
        <end position="53"/>
    </location>
</feature>
<evidence type="ECO:0000313" key="3">
    <source>
        <dbReference type="EMBL" id="SDD07124.1"/>
    </source>
</evidence>
<proteinExistence type="predicted"/>
<name>A0A1G6RRY1_9MICO</name>
<feature type="signal peptide" evidence="2">
    <location>
        <begin position="1"/>
        <end position="25"/>
    </location>
</feature>
<protein>
    <submittedName>
        <fullName evidence="3">Uncharacterized protein</fullName>
    </submittedName>
</protein>
<dbReference type="EMBL" id="FMYH01000005">
    <property type="protein sequence ID" value="SDD07124.1"/>
    <property type="molecule type" value="Genomic_DNA"/>
</dbReference>
<reference evidence="3 4" key="1">
    <citation type="submission" date="2016-09" db="EMBL/GenBank/DDBJ databases">
        <authorList>
            <person name="Capua I."/>
            <person name="De Benedictis P."/>
            <person name="Joannis T."/>
            <person name="Lombin L.H."/>
            <person name="Cattoli G."/>
        </authorList>
    </citation>
    <scope>NUCLEOTIDE SEQUENCE [LARGE SCALE GENOMIC DNA]</scope>
    <source>
        <strain evidence="3 4">ISLP-3</strain>
    </source>
</reference>
<sequence length="176" mass="17394">MPTSRLPLAAVIAATCLLVTTACTAAPAPSPTPSPTPSESSSATTGTMTGTLTFANGSLPPPGHYELDLEVTADEFTLTWYGYDDEVGHVSGVPIDLPGALTILDESGLLAGDDDTGGCDGGASARLDLEVDGQRIRSEAGTCGGEGGAGDVRAAIEAIAGADAVSGAVEDVKASS</sequence>
<feature type="region of interest" description="Disordered" evidence="1">
    <location>
        <begin position="26"/>
        <end position="59"/>
    </location>
</feature>
<evidence type="ECO:0000313" key="4">
    <source>
        <dbReference type="Proteomes" id="UP000199039"/>
    </source>
</evidence>
<dbReference type="OrthoDB" id="373608at85006"/>
<dbReference type="AlphaFoldDB" id="A0A1G6RRY1"/>
<organism evidence="3 4">
    <name type="scientific">Sanguibacter gelidistatuariae</name>
    <dbReference type="NCBI Taxonomy" id="1814289"/>
    <lineage>
        <taxon>Bacteria</taxon>
        <taxon>Bacillati</taxon>
        <taxon>Actinomycetota</taxon>
        <taxon>Actinomycetes</taxon>
        <taxon>Micrococcales</taxon>
        <taxon>Sanguibacteraceae</taxon>
        <taxon>Sanguibacter</taxon>
    </lineage>
</organism>
<dbReference type="STRING" id="1814289.SAMN05216410_2755"/>
<keyword evidence="4" id="KW-1185">Reference proteome</keyword>
<dbReference type="PROSITE" id="PS51257">
    <property type="entry name" value="PROKAR_LIPOPROTEIN"/>
    <property type="match status" value="1"/>
</dbReference>
<keyword evidence="2" id="KW-0732">Signal</keyword>
<feature type="chain" id="PRO_5038617725" evidence="2">
    <location>
        <begin position="26"/>
        <end position="176"/>
    </location>
</feature>
<dbReference type="Proteomes" id="UP000199039">
    <property type="component" value="Unassembled WGS sequence"/>
</dbReference>
<evidence type="ECO:0000256" key="1">
    <source>
        <dbReference type="SAM" id="MobiDB-lite"/>
    </source>
</evidence>
<accession>A0A1G6RRY1</accession>
<gene>
    <name evidence="3" type="ORF">SAMN05216410_2755</name>
</gene>
<evidence type="ECO:0000256" key="2">
    <source>
        <dbReference type="SAM" id="SignalP"/>
    </source>
</evidence>